<comment type="caution">
    <text evidence="1">The sequence shown here is derived from an EMBL/GenBank/DDBJ whole genome shotgun (WGS) entry which is preliminary data.</text>
</comment>
<dbReference type="AlphaFoldDB" id="A0A1E3X3S7"/>
<gene>
    <name evidence="1" type="ORF">SCARUB_04618</name>
</gene>
<name>A0A1E3X3S7_9BACT</name>
<organism evidence="1 2">
    <name type="scientific">Candidatus Scalindua rubra</name>
    <dbReference type="NCBI Taxonomy" id="1872076"/>
    <lineage>
        <taxon>Bacteria</taxon>
        <taxon>Pseudomonadati</taxon>
        <taxon>Planctomycetota</taxon>
        <taxon>Candidatus Brocadiia</taxon>
        <taxon>Candidatus Brocadiales</taxon>
        <taxon>Candidatus Scalinduaceae</taxon>
        <taxon>Candidatus Scalindua</taxon>
    </lineage>
</organism>
<reference evidence="1 2" key="1">
    <citation type="submission" date="2016-07" db="EMBL/GenBank/DDBJ databases">
        <title>Draft genome of Scalindua rubra, obtained from a brine-seawater interface in the Red Sea, sheds light on salt adaptation in anammox bacteria.</title>
        <authorList>
            <person name="Speth D.R."/>
            <person name="Lagkouvardos I."/>
            <person name="Wang Y."/>
            <person name="Qian P.-Y."/>
            <person name="Dutilh B.E."/>
            <person name="Jetten M.S."/>
        </authorList>
    </citation>
    <scope>NUCLEOTIDE SEQUENCE [LARGE SCALE GENOMIC DNA]</scope>
    <source>
        <strain evidence="1">BSI-1</strain>
    </source>
</reference>
<accession>A0A1E3X3S7</accession>
<sequence>MPGPCLAVENNTQHRPGVHMGCKFLEECKNSRLGSICLRVNKIFVKRFVN</sequence>
<evidence type="ECO:0000313" key="1">
    <source>
        <dbReference type="EMBL" id="ODS30275.1"/>
    </source>
</evidence>
<dbReference type="EMBL" id="MAYW01000251">
    <property type="protein sequence ID" value="ODS30275.1"/>
    <property type="molecule type" value="Genomic_DNA"/>
</dbReference>
<evidence type="ECO:0000313" key="2">
    <source>
        <dbReference type="Proteomes" id="UP000094056"/>
    </source>
</evidence>
<protein>
    <submittedName>
        <fullName evidence="1">Uncharacterized protein</fullName>
    </submittedName>
</protein>
<proteinExistence type="predicted"/>
<dbReference type="Proteomes" id="UP000094056">
    <property type="component" value="Unassembled WGS sequence"/>
</dbReference>